<dbReference type="Gene3D" id="3.40.50.720">
    <property type="entry name" value="NAD(P)-binding Rossmann-like Domain"/>
    <property type="match status" value="1"/>
</dbReference>
<evidence type="ECO:0000256" key="1">
    <source>
        <dbReference type="SAM" id="MobiDB-lite"/>
    </source>
</evidence>
<dbReference type="GO" id="GO:0016925">
    <property type="term" value="P:protein sumoylation"/>
    <property type="evidence" value="ECO:0007669"/>
    <property type="project" value="TreeGrafter"/>
</dbReference>
<dbReference type="PANTHER" id="PTHR10953:SF162">
    <property type="entry name" value="SUMO-ACTIVATING ENZYME SUBUNIT 1"/>
    <property type="match status" value="1"/>
</dbReference>
<dbReference type="CDD" id="cd01492">
    <property type="entry name" value="Aos1_SUMO"/>
    <property type="match status" value="1"/>
</dbReference>
<proteinExistence type="predicted"/>
<organism evidence="3 4">
    <name type="scientific">Aureobasidium pullulans</name>
    <name type="common">Black yeast</name>
    <name type="synonym">Pullularia pullulans</name>
    <dbReference type="NCBI Taxonomy" id="5580"/>
    <lineage>
        <taxon>Eukaryota</taxon>
        <taxon>Fungi</taxon>
        <taxon>Dikarya</taxon>
        <taxon>Ascomycota</taxon>
        <taxon>Pezizomycotina</taxon>
        <taxon>Dothideomycetes</taxon>
        <taxon>Dothideomycetidae</taxon>
        <taxon>Dothideales</taxon>
        <taxon>Saccotheciaceae</taxon>
        <taxon>Aureobasidium</taxon>
    </lineage>
</organism>
<protein>
    <recommendedName>
        <fullName evidence="2">THIF-type NAD/FAD binding fold domain-containing protein</fullName>
    </recommendedName>
</protein>
<accession>A0A4S8YZF6</accession>
<evidence type="ECO:0000313" key="3">
    <source>
        <dbReference type="EMBL" id="THW57267.1"/>
    </source>
</evidence>
<feature type="domain" description="THIF-type NAD/FAD binding fold" evidence="2">
    <location>
        <begin position="63"/>
        <end position="391"/>
    </location>
</feature>
<sequence length="458" mass="50336">IATTVGYGVGVRQGRDARGRQDSHAEDVLDQLNGALDTHDAAAETVAAIAQAQAMSADEIALYDRQIRLWGVQAQERMRSANILLISVKALGTEIAKNLILNGIGSLTIVDSEQVTEDDLGAQYFVREEDVGRNRAEAASERLQELNPRVAVRTDSSNILTKDQTYYAPFQLVIACDQNLETMATINAACRLANRPFYASGIHGFYGFIFADLIVHDYIIERETSNMPATIKQETATRSIVGVTTKKQNGKNIETVTKREIYSPLLLANTSPLPDDIIRNRRKMRSVTPLLPCMRALWDFERDVHRLPAQNSKEDLTVFTGMATNKLKELQMPIESLTAEFLRSFLHNIGSEIVPTAAFVGGRLAEDVINVLGKREQPIQNFVMFDGENFDGPIYPLQTFLQPNGLGSVPQVQLTGLEEVQMQNGHANGLPINNAISSAPADGQNSIQGGDVETIAIE</sequence>
<comment type="caution">
    <text evidence="3">The sequence shown here is derived from an EMBL/GenBank/DDBJ whole genome shotgun (WGS) entry which is preliminary data.</text>
</comment>
<dbReference type="InterPro" id="IPR000594">
    <property type="entry name" value="ThiF_NAD_FAD-bd"/>
</dbReference>
<evidence type="ECO:0000259" key="2">
    <source>
        <dbReference type="Pfam" id="PF00899"/>
    </source>
</evidence>
<feature type="non-terminal residue" evidence="3">
    <location>
        <position position="1"/>
    </location>
</feature>
<dbReference type="Proteomes" id="UP000310421">
    <property type="component" value="Unassembled WGS sequence"/>
</dbReference>
<reference evidence="3 4" key="1">
    <citation type="submission" date="2018-10" db="EMBL/GenBank/DDBJ databases">
        <title>Fifty Aureobasidium pullulans genomes reveal a recombining polyextremotolerant generalist.</title>
        <authorList>
            <person name="Gostincar C."/>
            <person name="Turk M."/>
            <person name="Zajc J."/>
            <person name="Gunde-Cimerman N."/>
        </authorList>
    </citation>
    <scope>NUCLEOTIDE SEQUENCE [LARGE SCALE GENOMIC DNA]</scope>
    <source>
        <strain evidence="3 4">EXF-10751</strain>
    </source>
</reference>
<name>A0A4S8YZF6_AURPU</name>
<feature type="region of interest" description="Disordered" evidence="1">
    <location>
        <begin position="431"/>
        <end position="458"/>
    </location>
</feature>
<dbReference type="PANTHER" id="PTHR10953">
    <property type="entry name" value="UBIQUITIN-ACTIVATING ENZYME E1"/>
    <property type="match status" value="1"/>
</dbReference>
<dbReference type="EMBL" id="QZAN01000123">
    <property type="protein sequence ID" value="THW57267.1"/>
    <property type="molecule type" value="Genomic_DNA"/>
</dbReference>
<dbReference type="InterPro" id="IPR035985">
    <property type="entry name" value="Ubiquitin-activating_enz"/>
</dbReference>
<dbReference type="SUPFAM" id="SSF69572">
    <property type="entry name" value="Activating enzymes of the ubiquitin-like proteins"/>
    <property type="match status" value="1"/>
</dbReference>
<dbReference type="GO" id="GO:0005737">
    <property type="term" value="C:cytoplasm"/>
    <property type="evidence" value="ECO:0007669"/>
    <property type="project" value="TreeGrafter"/>
</dbReference>
<dbReference type="AlphaFoldDB" id="A0A4S8YZF6"/>
<dbReference type="Pfam" id="PF00899">
    <property type="entry name" value="ThiF"/>
    <property type="match status" value="1"/>
</dbReference>
<dbReference type="GO" id="GO:0019948">
    <property type="term" value="F:SUMO activating enzyme activity"/>
    <property type="evidence" value="ECO:0007669"/>
    <property type="project" value="TreeGrafter"/>
</dbReference>
<dbReference type="InterPro" id="IPR045886">
    <property type="entry name" value="ThiF/MoeB/HesA"/>
</dbReference>
<gene>
    <name evidence="3" type="ORF">D6D20_08099</name>
</gene>
<evidence type="ECO:0000313" key="4">
    <source>
        <dbReference type="Proteomes" id="UP000310421"/>
    </source>
</evidence>
<dbReference type="GO" id="GO:0031510">
    <property type="term" value="C:SUMO activating enzyme complex"/>
    <property type="evidence" value="ECO:0007669"/>
    <property type="project" value="TreeGrafter"/>
</dbReference>